<proteinExistence type="predicted"/>
<dbReference type="RefSeq" id="WP_112375697.1">
    <property type="nucleotide sequence ID" value="NZ_CP069793.1"/>
</dbReference>
<dbReference type="AlphaFoldDB" id="A0A2X2JJB7"/>
<protein>
    <submittedName>
        <fullName evidence="1">Bacterial mobilisation protein (MobC)</fullName>
    </submittedName>
</protein>
<reference evidence="1 2" key="1">
    <citation type="submission" date="2018-06" db="EMBL/GenBank/DDBJ databases">
        <authorList>
            <consortium name="Pathogen Informatics"/>
            <person name="Doyle S."/>
        </authorList>
    </citation>
    <scope>NUCLEOTIDE SEQUENCE [LARGE SCALE GENOMIC DNA]</scope>
    <source>
        <strain evidence="1 2">NCTC11343</strain>
    </source>
</reference>
<dbReference type="Pfam" id="PF21983">
    <property type="entry name" value="NikA-like"/>
    <property type="match status" value="1"/>
</dbReference>
<sequence length="136" mass="15892">MGRNKPLKTETQKNNRVFRFELRLTENEKAQFLALEKSLGINRSEIVRNRVLNHSSRMLVDSKTILQMLDTLGSELGRSGNNINQLARHINTLKLQGKLEPGKLSRFPSLIADYNKYQRQIEQEFRNLMRLIKGQR</sequence>
<name>A0A2X2JJB7_SPHMU</name>
<dbReference type="EMBL" id="UAUU01000011">
    <property type="protein sequence ID" value="SPZ92111.1"/>
    <property type="molecule type" value="Genomic_DNA"/>
</dbReference>
<evidence type="ECO:0000313" key="2">
    <source>
        <dbReference type="Proteomes" id="UP000251241"/>
    </source>
</evidence>
<accession>A0A2X2JJB7</accession>
<dbReference type="GeneID" id="97183636"/>
<dbReference type="Proteomes" id="UP000251241">
    <property type="component" value="Unassembled WGS sequence"/>
</dbReference>
<evidence type="ECO:0000313" key="1">
    <source>
        <dbReference type="EMBL" id="SPZ92111.1"/>
    </source>
</evidence>
<dbReference type="InterPro" id="IPR053842">
    <property type="entry name" value="NikA-like"/>
</dbReference>
<gene>
    <name evidence="1" type="ORF">NCTC11343_04165</name>
</gene>
<organism evidence="1 2">
    <name type="scientific">Sphingobacterium multivorum</name>
    <dbReference type="NCBI Taxonomy" id="28454"/>
    <lineage>
        <taxon>Bacteria</taxon>
        <taxon>Pseudomonadati</taxon>
        <taxon>Bacteroidota</taxon>
        <taxon>Sphingobacteriia</taxon>
        <taxon>Sphingobacteriales</taxon>
        <taxon>Sphingobacteriaceae</taxon>
        <taxon>Sphingobacterium</taxon>
    </lineage>
</organism>